<keyword evidence="2" id="KW-0732">Signal</keyword>
<evidence type="ECO:0008006" key="5">
    <source>
        <dbReference type="Google" id="ProtNLM"/>
    </source>
</evidence>
<protein>
    <recommendedName>
        <fullName evidence="5">Lipoprotein</fullName>
    </recommendedName>
</protein>
<dbReference type="HOGENOM" id="CLU_051802_0_0_9"/>
<evidence type="ECO:0000313" key="4">
    <source>
        <dbReference type="Proteomes" id="UP000018461"/>
    </source>
</evidence>
<accession>G9WQ55</accession>
<organism evidence="3 4">
    <name type="scientific">Oribacterium parvum ACB1</name>
    <dbReference type="NCBI Taxonomy" id="796943"/>
    <lineage>
        <taxon>Bacteria</taxon>
        <taxon>Bacillati</taxon>
        <taxon>Bacillota</taxon>
        <taxon>Clostridia</taxon>
        <taxon>Lachnospirales</taxon>
        <taxon>Lachnospiraceae</taxon>
        <taxon>Oribacterium</taxon>
    </lineage>
</organism>
<feature type="chain" id="PRO_5039052777" description="Lipoprotein" evidence="2">
    <location>
        <begin position="24"/>
        <end position="462"/>
    </location>
</feature>
<reference evidence="3" key="1">
    <citation type="submission" date="2011-08" db="EMBL/GenBank/DDBJ databases">
        <authorList>
            <consortium name="The Broad Institute Genome Sequencing Platform"/>
            <person name="Earl A."/>
            <person name="Ward D."/>
            <person name="Feldgarden M."/>
            <person name="Gevers D."/>
            <person name="Sizova M."/>
            <person name="Hazen A."/>
            <person name="Epstein S."/>
            <person name="Young S.K."/>
            <person name="Zeng Q."/>
            <person name="Gargeya S."/>
            <person name="Fitzgerald M."/>
            <person name="Haas B."/>
            <person name="Abouelleil A."/>
            <person name="Alvarado L."/>
            <person name="Arachchi H.M."/>
            <person name="Berlin A."/>
            <person name="Brown A."/>
            <person name="Chapman S.B."/>
            <person name="Chen Z."/>
            <person name="Dunbar C."/>
            <person name="Freedman E."/>
            <person name="Gearin G."/>
            <person name="Gellesch M."/>
            <person name="Goldberg J."/>
            <person name="Griggs A."/>
            <person name="Gujja S."/>
            <person name="Heiman D."/>
            <person name="Howarth C."/>
            <person name="Larson L."/>
            <person name="Lui A."/>
            <person name="MacDonald P.J.P."/>
            <person name="Montmayeur A."/>
            <person name="Murphy C."/>
            <person name="Neiman D."/>
            <person name="Pearson M."/>
            <person name="Priest M."/>
            <person name="Roberts A."/>
            <person name="Saif S."/>
            <person name="Shea T."/>
            <person name="Shenoy N."/>
            <person name="Sisk P."/>
            <person name="Stolte C."/>
            <person name="Sykes S."/>
            <person name="Wortman J."/>
            <person name="Nusbaum C."/>
            <person name="Birren B."/>
        </authorList>
    </citation>
    <scope>NUCLEOTIDE SEQUENCE</scope>
    <source>
        <strain evidence="3">ACB1</strain>
    </source>
</reference>
<comment type="caution">
    <text evidence="3">The sequence shown here is derived from an EMBL/GenBank/DDBJ whole genome shotgun (WGS) entry which is preliminary data.</text>
</comment>
<proteinExistence type="predicted"/>
<dbReference type="STRING" id="796943.HMPREF9625_01488"/>
<dbReference type="PROSITE" id="PS51257">
    <property type="entry name" value="PROKAR_LIPOPROTEIN"/>
    <property type="match status" value="1"/>
</dbReference>
<keyword evidence="4" id="KW-1185">Reference proteome</keyword>
<evidence type="ECO:0000256" key="1">
    <source>
        <dbReference type="SAM" id="MobiDB-lite"/>
    </source>
</evidence>
<evidence type="ECO:0000313" key="3">
    <source>
        <dbReference type="EMBL" id="EHL09515.1"/>
    </source>
</evidence>
<evidence type="ECO:0000256" key="2">
    <source>
        <dbReference type="SAM" id="SignalP"/>
    </source>
</evidence>
<feature type="region of interest" description="Disordered" evidence="1">
    <location>
        <begin position="29"/>
        <end position="77"/>
    </location>
</feature>
<feature type="compositionally biased region" description="Basic and acidic residues" evidence="1">
    <location>
        <begin position="43"/>
        <end position="77"/>
    </location>
</feature>
<dbReference type="AlphaFoldDB" id="G9WQ55"/>
<feature type="signal peptide" evidence="2">
    <location>
        <begin position="1"/>
        <end position="23"/>
    </location>
</feature>
<dbReference type="RefSeq" id="WP_009535334.1">
    <property type="nucleotide sequence ID" value="NZ_KE148312.1"/>
</dbReference>
<gene>
    <name evidence="3" type="ORF">HMPREF9625_01488</name>
</gene>
<name>G9WQ55_9FIRM</name>
<dbReference type="Proteomes" id="UP000018461">
    <property type="component" value="Unassembled WGS sequence"/>
</dbReference>
<reference evidence="3" key="2">
    <citation type="submission" date="2013-03" db="EMBL/GenBank/DDBJ databases">
        <title>The Genome Sequence of Oribacterium sp. ACB1.</title>
        <authorList>
            <consortium name="The Broad Institute Genomics Platform"/>
            <consortium name="The Broad Institute Genome Sequencing Center for Infectious Disease"/>
            <person name="Earl A."/>
            <person name="Ward D."/>
            <person name="Feldgarden M."/>
            <person name="Gevers D."/>
            <person name="Sizova M."/>
            <person name="Hazen A."/>
            <person name="Epstein S."/>
            <person name="Walker B."/>
            <person name="Young S."/>
            <person name="Zeng Q."/>
            <person name="Gargeya S."/>
            <person name="Fitzgerald M."/>
            <person name="Haas B."/>
            <person name="Abouelleil A."/>
            <person name="Allen A.W."/>
            <person name="Alvarado L."/>
            <person name="Arachchi H.M."/>
            <person name="Berlin A.M."/>
            <person name="Chapman S.B."/>
            <person name="Gainer-Dewar J."/>
            <person name="Goldberg J."/>
            <person name="Griggs A."/>
            <person name="Gujja S."/>
            <person name="Hansen M."/>
            <person name="Howarth C."/>
            <person name="Imamovic A."/>
            <person name="Ireland A."/>
            <person name="Larimer J."/>
            <person name="McCowan C."/>
            <person name="Murphy C."/>
            <person name="Pearson M."/>
            <person name="Poon T.W."/>
            <person name="Priest M."/>
            <person name="Roberts A."/>
            <person name="Saif S."/>
            <person name="Shea T."/>
            <person name="Sisk P."/>
            <person name="Sykes S."/>
            <person name="Wortman J."/>
            <person name="Nusbaum C."/>
            <person name="Birren B."/>
        </authorList>
    </citation>
    <scope>NUCLEOTIDE SEQUENCE [LARGE SCALE GENOMIC DNA]</scope>
    <source>
        <strain evidence="3">ACB1</strain>
    </source>
</reference>
<dbReference type="PATRIC" id="fig|796943.3.peg.1951"/>
<dbReference type="EMBL" id="AFZC02000002">
    <property type="protein sequence ID" value="EHL09515.1"/>
    <property type="molecule type" value="Genomic_DNA"/>
</dbReference>
<sequence length="462" mass="51757">MKRGLLGSAVVSFVLAMALASCGASGVKEEETKGTTAVTEAVQEVKKEKEEVKEETGSSEKEEAFQEDAAKRRGEAEFKDSAEKTASYLNHYFKIDLKAETDAKAFSEALKAITEKDIAVEGELDRSTAVSAAIKAAGYEELALTYTTEKAKERLKQYGLEGEGDHLSLIACALDVDLISPEEAMLLLKNEKPDKASFDTLLMKVADAVGKGRNYLGLASDPDIFGKLEKEWNSFQLFDDETLSEVGRQAVEQKITTGYGLKSAAYDARFLPELTLQYGHSDILHAQQLIGLLDSENINARIQLEPKISIYQYLLDWGPVPDPTPTYEVKKFSDDLYLVYAVEYDLKLEFADTEDLMAFDKLIKTFAKKNSENADLKGLIYGSWWQPLYSTVREDMPKEDYHKIYDCVVTNGNYSIHPFTTEEKKDEVLKRLSALSEGLSVEPEKRYVNTAFYNYLTGEDYQ</sequence>